<gene>
    <name evidence="3" type="ORF">SAMN05216272_11658</name>
</gene>
<dbReference type="OrthoDB" id="9793058at2"/>
<dbReference type="RefSeq" id="WP_090268049.1">
    <property type="nucleotide sequence ID" value="NZ_FNDS01000016.1"/>
</dbReference>
<reference evidence="4" key="1">
    <citation type="submission" date="2016-10" db="EMBL/GenBank/DDBJ databases">
        <authorList>
            <person name="Varghese N."/>
            <person name="Submissions S."/>
        </authorList>
    </citation>
    <scope>NUCLEOTIDE SEQUENCE [LARGE SCALE GENOMIC DNA]</scope>
    <source>
        <strain evidence="4">CCM 7469</strain>
    </source>
</reference>
<dbReference type="CDD" id="cd16345">
    <property type="entry name" value="LMWP_ArsC"/>
    <property type="match status" value="1"/>
</dbReference>
<keyword evidence="1" id="KW-0059">Arsenical resistance</keyword>
<name>A0A1G8MPW5_9PSED</name>
<sequence length="137" mass="15706">MTDKIRVLFVCTANAARSQIAEALLRYTNSERFEVFSAGTQPKSVHPRTYEVLKHLSIDTSDLRSKSLDEFEGEQFDYVITLCDKAAQECQTLPGAGERLAWNFEDPVTSEKPDAFRHTLHEIHERIKMFVLVKTRS</sequence>
<dbReference type="SMART" id="SM00226">
    <property type="entry name" value="LMWPc"/>
    <property type="match status" value="1"/>
</dbReference>
<feature type="domain" description="Phosphotyrosine protein phosphatase I" evidence="2">
    <location>
        <begin position="5"/>
        <end position="133"/>
    </location>
</feature>
<dbReference type="PANTHER" id="PTHR43428">
    <property type="entry name" value="ARSENATE REDUCTASE"/>
    <property type="match status" value="1"/>
</dbReference>
<dbReference type="Gene3D" id="3.40.50.2300">
    <property type="match status" value="1"/>
</dbReference>
<proteinExistence type="predicted"/>
<dbReference type="AlphaFoldDB" id="A0A1G8MPW5"/>
<evidence type="ECO:0000256" key="1">
    <source>
        <dbReference type="ARBA" id="ARBA00022849"/>
    </source>
</evidence>
<dbReference type="InterPro" id="IPR023485">
    <property type="entry name" value="Ptyr_pPase"/>
</dbReference>
<dbReference type="Proteomes" id="UP000199636">
    <property type="component" value="Unassembled WGS sequence"/>
</dbReference>
<dbReference type="PANTHER" id="PTHR43428:SF1">
    <property type="entry name" value="ARSENATE REDUCTASE"/>
    <property type="match status" value="1"/>
</dbReference>
<evidence type="ECO:0000313" key="4">
    <source>
        <dbReference type="Proteomes" id="UP000199636"/>
    </source>
</evidence>
<dbReference type="STRING" id="428992.SAMN05216272_11658"/>
<dbReference type="SUPFAM" id="SSF52788">
    <property type="entry name" value="Phosphotyrosine protein phosphatases I"/>
    <property type="match status" value="1"/>
</dbReference>
<protein>
    <submittedName>
        <fullName evidence="3">Protein-tyrosine-phosphatase</fullName>
    </submittedName>
</protein>
<organism evidence="3 4">
    <name type="scientific">Pseudomonas panipatensis</name>
    <dbReference type="NCBI Taxonomy" id="428992"/>
    <lineage>
        <taxon>Bacteria</taxon>
        <taxon>Pseudomonadati</taxon>
        <taxon>Pseudomonadota</taxon>
        <taxon>Gammaproteobacteria</taxon>
        <taxon>Pseudomonadales</taxon>
        <taxon>Pseudomonadaceae</taxon>
        <taxon>Pseudomonas</taxon>
    </lineage>
</organism>
<evidence type="ECO:0000259" key="2">
    <source>
        <dbReference type="SMART" id="SM00226"/>
    </source>
</evidence>
<dbReference type="GO" id="GO:0046685">
    <property type="term" value="P:response to arsenic-containing substance"/>
    <property type="evidence" value="ECO:0007669"/>
    <property type="project" value="UniProtKB-KW"/>
</dbReference>
<keyword evidence="4" id="KW-1185">Reference proteome</keyword>
<dbReference type="EMBL" id="FNDS01000016">
    <property type="protein sequence ID" value="SDI69855.1"/>
    <property type="molecule type" value="Genomic_DNA"/>
</dbReference>
<dbReference type="InterPro" id="IPR036196">
    <property type="entry name" value="Ptyr_pPase_sf"/>
</dbReference>
<accession>A0A1G8MPW5</accession>
<evidence type="ECO:0000313" key="3">
    <source>
        <dbReference type="EMBL" id="SDI69855.1"/>
    </source>
</evidence>
<dbReference type="Pfam" id="PF01451">
    <property type="entry name" value="LMWPc"/>
    <property type="match status" value="1"/>
</dbReference>